<accession>A0A0V0TT42</accession>
<name>A0A0V0TT42_9BILA</name>
<dbReference type="EMBL" id="JYDJ01000162">
    <property type="protein sequence ID" value="KRX41751.1"/>
    <property type="molecule type" value="Genomic_DNA"/>
</dbReference>
<evidence type="ECO:0000313" key="2">
    <source>
        <dbReference type="Proteomes" id="UP000055048"/>
    </source>
</evidence>
<gene>
    <name evidence="1" type="ORF">T05_5692</name>
</gene>
<comment type="caution">
    <text evidence="1">The sequence shown here is derived from an EMBL/GenBank/DDBJ whole genome shotgun (WGS) entry which is preliminary data.</text>
</comment>
<protein>
    <submittedName>
        <fullName evidence="1">Uncharacterized protein</fullName>
    </submittedName>
</protein>
<organism evidence="1 2">
    <name type="scientific">Trichinella murrelli</name>
    <dbReference type="NCBI Taxonomy" id="144512"/>
    <lineage>
        <taxon>Eukaryota</taxon>
        <taxon>Metazoa</taxon>
        <taxon>Ecdysozoa</taxon>
        <taxon>Nematoda</taxon>
        <taxon>Enoplea</taxon>
        <taxon>Dorylaimia</taxon>
        <taxon>Trichinellida</taxon>
        <taxon>Trichinellidae</taxon>
        <taxon>Trichinella</taxon>
    </lineage>
</organism>
<keyword evidence="2" id="KW-1185">Reference proteome</keyword>
<sequence length="70" mass="7799">MILLCSFAHAVYCVGNPLRLQYADMIEIVIFRNYKIMNSTKDLVKSATFFSSGSSSIVLCRMFGVGLAKK</sequence>
<evidence type="ECO:0000313" key="1">
    <source>
        <dbReference type="EMBL" id="KRX41751.1"/>
    </source>
</evidence>
<proteinExistence type="predicted"/>
<reference evidence="1 2" key="1">
    <citation type="submission" date="2015-01" db="EMBL/GenBank/DDBJ databases">
        <title>Evolution of Trichinella species and genotypes.</title>
        <authorList>
            <person name="Korhonen P.K."/>
            <person name="Edoardo P."/>
            <person name="Giuseppe L.R."/>
            <person name="Gasser R.B."/>
        </authorList>
    </citation>
    <scope>NUCLEOTIDE SEQUENCE [LARGE SCALE GENOMIC DNA]</scope>
    <source>
        <strain evidence="1">ISS417</strain>
    </source>
</reference>
<dbReference type="AlphaFoldDB" id="A0A0V0TT42"/>
<dbReference type="Proteomes" id="UP000055048">
    <property type="component" value="Unassembled WGS sequence"/>
</dbReference>